<organism evidence="7 8">
    <name type="scientific">Paraburkholderia panacisoli</name>
    <dbReference type="NCBI Taxonomy" id="2603818"/>
    <lineage>
        <taxon>Bacteria</taxon>
        <taxon>Pseudomonadati</taxon>
        <taxon>Pseudomonadota</taxon>
        <taxon>Betaproteobacteria</taxon>
        <taxon>Burkholderiales</taxon>
        <taxon>Burkholderiaceae</taxon>
        <taxon>Paraburkholderia</taxon>
    </lineage>
</organism>
<dbReference type="SUPFAM" id="SSF56349">
    <property type="entry name" value="DNA breaking-rejoining enzymes"/>
    <property type="match status" value="1"/>
</dbReference>
<accession>A0A5B0FYA5</accession>
<evidence type="ECO:0000313" key="8">
    <source>
        <dbReference type="Proteomes" id="UP000325273"/>
    </source>
</evidence>
<feature type="domain" description="Core-binding (CB)" evidence="6">
    <location>
        <begin position="114"/>
        <end position="200"/>
    </location>
</feature>
<dbReference type="AlphaFoldDB" id="A0A5B0FYA5"/>
<dbReference type="GO" id="GO:0015074">
    <property type="term" value="P:DNA integration"/>
    <property type="evidence" value="ECO:0007669"/>
    <property type="project" value="UniProtKB-KW"/>
</dbReference>
<proteinExistence type="predicted"/>
<dbReference type="PANTHER" id="PTHR30349">
    <property type="entry name" value="PHAGE INTEGRASE-RELATED"/>
    <property type="match status" value="1"/>
</dbReference>
<evidence type="ECO:0000256" key="3">
    <source>
        <dbReference type="ARBA" id="ARBA00023172"/>
    </source>
</evidence>
<evidence type="ECO:0000259" key="6">
    <source>
        <dbReference type="PROSITE" id="PS51900"/>
    </source>
</evidence>
<dbReference type="PROSITE" id="PS51900">
    <property type="entry name" value="CB"/>
    <property type="match status" value="1"/>
</dbReference>
<evidence type="ECO:0000313" key="7">
    <source>
        <dbReference type="EMBL" id="KAA0996124.1"/>
    </source>
</evidence>
<dbReference type="InterPro" id="IPR044068">
    <property type="entry name" value="CB"/>
</dbReference>
<name>A0A5B0FYA5_9BURK</name>
<evidence type="ECO:0000256" key="2">
    <source>
        <dbReference type="ARBA" id="ARBA00023125"/>
    </source>
</evidence>
<dbReference type="CDD" id="cd01188">
    <property type="entry name" value="INT_RitA_C_like"/>
    <property type="match status" value="1"/>
</dbReference>
<dbReference type="PROSITE" id="PS51898">
    <property type="entry name" value="TYR_RECOMBINASE"/>
    <property type="match status" value="1"/>
</dbReference>
<dbReference type="InterPro" id="IPR002104">
    <property type="entry name" value="Integrase_catalytic"/>
</dbReference>
<dbReference type="Gene3D" id="1.10.150.130">
    <property type="match status" value="1"/>
</dbReference>
<dbReference type="Gene3D" id="1.10.443.10">
    <property type="entry name" value="Intergrase catalytic core"/>
    <property type="match status" value="1"/>
</dbReference>
<keyword evidence="1" id="KW-0229">DNA integration</keyword>
<comment type="caution">
    <text evidence="7">The sequence shown here is derived from an EMBL/GenBank/DDBJ whole genome shotgun (WGS) entry which is preliminary data.</text>
</comment>
<dbReference type="InterPro" id="IPR011010">
    <property type="entry name" value="DNA_brk_join_enz"/>
</dbReference>
<dbReference type="InterPro" id="IPR050090">
    <property type="entry name" value="Tyrosine_recombinase_XerCD"/>
</dbReference>
<evidence type="ECO:0000259" key="5">
    <source>
        <dbReference type="PROSITE" id="PS51898"/>
    </source>
</evidence>
<dbReference type="EMBL" id="VTUZ01000105">
    <property type="protein sequence ID" value="KAA0996124.1"/>
    <property type="molecule type" value="Genomic_DNA"/>
</dbReference>
<dbReference type="GO" id="GO:0006310">
    <property type="term" value="P:DNA recombination"/>
    <property type="evidence" value="ECO:0007669"/>
    <property type="project" value="UniProtKB-KW"/>
</dbReference>
<keyword evidence="8" id="KW-1185">Reference proteome</keyword>
<dbReference type="InterPro" id="IPR013762">
    <property type="entry name" value="Integrase-like_cat_sf"/>
</dbReference>
<reference evidence="7 8" key="1">
    <citation type="submission" date="2019-08" db="EMBL/GenBank/DDBJ databases">
        <title>Paraburkholderia sp. DCY113.</title>
        <authorList>
            <person name="Kang J."/>
        </authorList>
    </citation>
    <scope>NUCLEOTIDE SEQUENCE [LARGE SCALE GENOMIC DNA]</scope>
    <source>
        <strain evidence="7 8">DCY113</strain>
    </source>
</reference>
<dbReference type="RefSeq" id="WP_149676909.1">
    <property type="nucleotide sequence ID" value="NZ_VTUZ01000105.1"/>
</dbReference>
<keyword evidence="3" id="KW-0233">DNA recombination</keyword>
<dbReference type="Pfam" id="PF00589">
    <property type="entry name" value="Phage_integrase"/>
    <property type="match status" value="1"/>
</dbReference>
<dbReference type="GO" id="GO:0003677">
    <property type="term" value="F:DNA binding"/>
    <property type="evidence" value="ECO:0007669"/>
    <property type="project" value="UniProtKB-UniRule"/>
</dbReference>
<dbReference type="PANTHER" id="PTHR30349:SF90">
    <property type="entry name" value="TYROSINE RECOMBINASE XERD"/>
    <property type="match status" value="1"/>
</dbReference>
<gene>
    <name evidence="7" type="ORF">FVF58_50460</name>
</gene>
<dbReference type="Proteomes" id="UP000325273">
    <property type="component" value="Unassembled WGS sequence"/>
</dbReference>
<protein>
    <submittedName>
        <fullName evidence="7">Tyrosine-type recombinase/integrase</fullName>
    </submittedName>
</protein>
<keyword evidence="2 4" id="KW-0238">DNA-binding</keyword>
<sequence length="413" mass="45973">MVPSYSGSWSLRCVLEGPLAPYIGSFTKSLDDQGFAPESSHVQTRLVADFSRWLKQIHAVLPAITDEHIPRYLRYRARHRRRRSSDTCVLKRMLDFLRQQGAIAELPTVAVEVTPDRQLLDEYTVYLQQERILSAETIDIYVPFARVFLTACFRDRKNIQLASLRAANVIAFMQEQVKRLHLARAKMMITALRSFLRYLRYCGAVKCDLATAVPTVANWSMASIPRAISAEHAQAALASCNRQSAVGSRDYAILLLLARLGLRAGEIVALKLDDINWDSGSLYVHGKGARGCLMPLPADVGEAIADYLQKGRPHSTSRSVFLRSVAPLGEFQGQEAIGSIVGHALERAGVDTPHKGAHQFRHRLACDLLRQGASLTEVGELLRHRHPETTAIYTKVDLDALRTLGLPWPGGMQ</sequence>
<evidence type="ECO:0000256" key="1">
    <source>
        <dbReference type="ARBA" id="ARBA00022908"/>
    </source>
</evidence>
<evidence type="ECO:0000256" key="4">
    <source>
        <dbReference type="PROSITE-ProRule" id="PRU01248"/>
    </source>
</evidence>
<feature type="domain" description="Tyr recombinase" evidence="5">
    <location>
        <begin position="223"/>
        <end position="406"/>
    </location>
</feature>
<dbReference type="InterPro" id="IPR010998">
    <property type="entry name" value="Integrase_recombinase_N"/>
</dbReference>